<evidence type="ECO:0000256" key="1">
    <source>
        <dbReference type="SAM" id="MobiDB-lite"/>
    </source>
</evidence>
<keyword evidence="3" id="KW-1185">Reference proteome</keyword>
<evidence type="ECO:0000313" key="2">
    <source>
        <dbReference type="EMBL" id="KAJ7638456.1"/>
    </source>
</evidence>
<protein>
    <submittedName>
        <fullName evidence="2">Uncharacterized protein</fullName>
    </submittedName>
</protein>
<accession>A0AAD7C3S0</accession>
<evidence type="ECO:0000313" key="3">
    <source>
        <dbReference type="Proteomes" id="UP001221142"/>
    </source>
</evidence>
<reference evidence="2" key="1">
    <citation type="submission" date="2023-03" db="EMBL/GenBank/DDBJ databases">
        <title>Massive genome expansion in bonnet fungi (Mycena s.s.) driven by repeated elements and novel gene families across ecological guilds.</title>
        <authorList>
            <consortium name="Lawrence Berkeley National Laboratory"/>
            <person name="Harder C.B."/>
            <person name="Miyauchi S."/>
            <person name="Viragh M."/>
            <person name="Kuo A."/>
            <person name="Thoen E."/>
            <person name="Andreopoulos B."/>
            <person name="Lu D."/>
            <person name="Skrede I."/>
            <person name="Drula E."/>
            <person name="Henrissat B."/>
            <person name="Morin E."/>
            <person name="Kohler A."/>
            <person name="Barry K."/>
            <person name="LaButti K."/>
            <person name="Morin E."/>
            <person name="Salamov A."/>
            <person name="Lipzen A."/>
            <person name="Mereny Z."/>
            <person name="Hegedus B."/>
            <person name="Baldrian P."/>
            <person name="Stursova M."/>
            <person name="Weitz H."/>
            <person name="Taylor A."/>
            <person name="Grigoriev I.V."/>
            <person name="Nagy L.G."/>
            <person name="Martin F."/>
            <person name="Kauserud H."/>
        </authorList>
    </citation>
    <scope>NUCLEOTIDE SEQUENCE</scope>
    <source>
        <strain evidence="2">9284</strain>
    </source>
</reference>
<dbReference type="AlphaFoldDB" id="A0AAD7C3S0"/>
<name>A0AAD7C3S0_9AGAR</name>
<sequence>MSLMDSVDASSIYASLVEHEDVYQGARTPLQGFDSHPCAAHSLCPMATASAHNSPVIPQVSINYEYDDEPDEDWKANRKQMIEDSFKPMIQEAKDRLERKIQSLQSIRGMDFVPDEDFERTRLVDEFNSEKVAMKVLAKEEFEHALARERLQRRLRRDIPPPIIHHQSLRLDLEQEQAATLKEASLNGGVDVEAAFQSLIDPSSSSSPPPPSDDFGDLLDMPPETYEEDGDYEDLGKPASPTEDDVATIHPWAGALTIKITRLPTPPVNGGNVWVKASDAAREYESARRRASLKAAERPQITGPPPEPPKRWISASDMAKQTSQRRIEN</sequence>
<comment type="caution">
    <text evidence="2">The sequence shown here is derived from an EMBL/GenBank/DDBJ whole genome shotgun (WGS) entry which is preliminary data.</text>
</comment>
<feature type="region of interest" description="Disordered" evidence="1">
    <location>
        <begin position="286"/>
        <end position="329"/>
    </location>
</feature>
<organism evidence="2 3">
    <name type="scientific">Roridomyces roridus</name>
    <dbReference type="NCBI Taxonomy" id="1738132"/>
    <lineage>
        <taxon>Eukaryota</taxon>
        <taxon>Fungi</taxon>
        <taxon>Dikarya</taxon>
        <taxon>Basidiomycota</taxon>
        <taxon>Agaricomycotina</taxon>
        <taxon>Agaricomycetes</taxon>
        <taxon>Agaricomycetidae</taxon>
        <taxon>Agaricales</taxon>
        <taxon>Marasmiineae</taxon>
        <taxon>Mycenaceae</taxon>
        <taxon>Roridomyces</taxon>
    </lineage>
</organism>
<feature type="region of interest" description="Disordered" evidence="1">
    <location>
        <begin position="200"/>
        <end position="242"/>
    </location>
</feature>
<dbReference type="EMBL" id="JARKIF010000005">
    <property type="protein sequence ID" value="KAJ7638456.1"/>
    <property type="molecule type" value="Genomic_DNA"/>
</dbReference>
<proteinExistence type="predicted"/>
<feature type="compositionally biased region" description="Polar residues" evidence="1">
    <location>
        <begin position="319"/>
        <end position="329"/>
    </location>
</feature>
<gene>
    <name evidence="2" type="ORF">FB45DRAFT_402826</name>
</gene>
<dbReference type="Proteomes" id="UP001221142">
    <property type="component" value="Unassembled WGS sequence"/>
</dbReference>